<keyword evidence="3" id="KW-1185">Reference proteome</keyword>
<proteinExistence type="predicted"/>
<accession>A0A939TQN3</accession>
<comment type="caution">
    <text evidence="2">The sequence shown here is derived from an EMBL/GenBank/DDBJ whole genome shotgun (WGS) entry which is preliminary data.</text>
</comment>
<reference evidence="2" key="1">
    <citation type="submission" date="2021-03" db="EMBL/GenBank/DDBJ databases">
        <title>Microbacterium sp. nov., a novel actinobacterium isolated from cow dung.</title>
        <authorList>
            <person name="Zhang L."/>
        </authorList>
    </citation>
    <scope>NUCLEOTIDE SEQUENCE</scope>
    <source>
        <strain evidence="2">NEAU-LLB</strain>
    </source>
</reference>
<dbReference type="Proteomes" id="UP000680132">
    <property type="component" value="Unassembled WGS sequence"/>
</dbReference>
<evidence type="ECO:0000313" key="3">
    <source>
        <dbReference type="Proteomes" id="UP000680132"/>
    </source>
</evidence>
<dbReference type="EMBL" id="JAGFOA010000003">
    <property type="protein sequence ID" value="MBO3663630.1"/>
    <property type="molecule type" value="Genomic_DNA"/>
</dbReference>
<dbReference type="RefSeq" id="WP_208502912.1">
    <property type="nucleotide sequence ID" value="NZ_JAGFOA010000003.1"/>
</dbReference>
<name>A0A939TQN3_9MICO</name>
<feature type="region of interest" description="Disordered" evidence="1">
    <location>
        <begin position="35"/>
        <end position="62"/>
    </location>
</feature>
<protein>
    <submittedName>
        <fullName evidence="2">Uncharacterized protein</fullName>
    </submittedName>
</protein>
<organism evidence="2 3">
    <name type="scientific">Microbacterium stercoris</name>
    <dbReference type="NCBI Taxonomy" id="2820289"/>
    <lineage>
        <taxon>Bacteria</taxon>
        <taxon>Bacillati</taxon>
        <taxon>Actinomycetota</taxon>
        <taxon>Actinomycetes</taxon>
        <taxon>Micrococcales</taxon>
        <taxon>Microbacteriaceae</taxon>
        <taxon>Microbacterium</taxon>
    </lineage>
</organism>
<sequence length="142" mass="15489">MATNTPTGMGESGSLIQEYFPGQDARAATNAGHLEPHPHVVSQLDADPRQGTRESLNTPSHDQRLRGLVVQIEADVATHRLAPEAVRFVLEERLEECGIGCAAAEIDELERIIRAVAPPIDVDHAQPGADRHLERHGRADIR</sequence>
<feature type="region of interest" description="Disordered" evidence="1">
    <location>
        <begin position="123"/>
        <end position="142"/>
    </location>
</feature>
<evidence type="ECO:0000256" key="1">
    <source>
        <dbReference type="SAM" id="MobiDB-lite"/>
    </source>
</evidence>
<evidence type="ECO:0000313" key="2">
    <source>
        <dbReference type="EMBL" id="MBO3663630.1"/>
    </source>
</evidence>
<dbReference type="AlphaFoldDB" id="A0A939TQN3"/>
<gene>
    <name evidence="2" type="ORF">J5V96_08885</name>
</gene>